<dbReference type="InterPro" id="IPR008226">
    <property type="entry name" value="Mini3_fam"/>
</dbReference>
<sequence>MAAKIMTYSSSNLFYFPPAQPANLLNPLVLAYVGDTLYDLFVRQYVISKPNQRPYYLHQQATRFVSAKAQARALEMLMPELSEKEKDIVKRGRNAKSGSVPKNADIIDYRHSTAFECLLGYLYYTQQYERLEEIMRSSIEAAEEK</sequence>
<dbReference type="EC" id="3.1.26.-" evidence="4"/>
<dbReference type="GO" id="GO:0005737">
    <property type="term" value="C:cytoplasm"/>
    <property type="evidence" value="ECO:0007669"/>
    <property type="project" value="UniProtKB-SubCell"/>
</dbReference>
<evidence type="ECO:0000256" key="4">
    <source>
        <dbReference type="HAMAP-Rule" id="MF_01468"/>
    </source>
</evidence>
<feature type="active site" evidence="4">
    <location>
        <position position="35"/>
    </location>
</feature>
<dbReference type="GO" id="GO:0006364">
    <property type="term" value="P:rRNA processing"/>
    <property type="evidence" value="ECO:0007669"/>
    <property type="project" value="UniProtKB-UniRule"/>
</dbReference>
<gene>
    <name evidence="4" type="primary">mrnC</name>
    <name evidence="5" type="ORF">B7C51_10750</name>
</gene>
<comment type="function">
    <text evidence="4">Involved in correct processing of both the 5' and 3' ends of 23S rRNA precursor. Processes 30S rRNA precursor transcript even in absence of ribonuclease 3 (Rnc); Rnc processes 30S rRNA into smaller rRNA precursors.</text>
</comment>
<keyword evidence="4" id="KW-0698">rRNA processing</keyword>
<keyword evidence="4" id="KW-0699">rRNA-binding</keyword>
<dbReference type="Proteomes" id="UP000192727">
    <property type="component" value="Chromosome"/>
</dbReference>
<comment type="subunit">
    <text evidence="4">Homodimer.</text>
</comment>
<evidence type="ECO:0000313" key="6">
    <source>
        <dbReference type="Proteomes" id="UP000192727"/>
    </source>
</evidence>
<organism evidence="5 6">
    <name type="scientific">Paenibacillus larvae subsp. pulvifaciens</name>
    <dbReference type="NCBI Taxonomy" id="1477"/>
    <lineage>
        <taxon>Bacteria</taxon>
        <taxon>Bacillati</taxon>
        <taxon>Bacillota</taxon>
        <taxon>Bacilli</taxon>
        <taxon>Bacillales</taxon>
        <taxon>Paenibacillaceae</taxon>
        <taxon>Paenibacillus</taxon>
    </lineage>
</organism>
<dbReference type="AlphaFoldDB" id="A0A1V0USD3"/>
<evidence type="ECO:0000256" key="2">
    <source>
        <dbReference type="ARBA" id="ARBA00022759"/>
    </source>
</evidence>
<proteinExistence type="inferred from homology"/>
<dbReference type="InterPro" id="IPR000999">
    <property type="entry name" value="RNase_III_dom"/>
</dbReference>
<evidence type="ECO:0000313" key="5">
    <source>
        <dbReference type="EMBL" id="ARF68203.1"/>
    </source>
</evidence>
<keyword evidence="4" id="KW-0694">RNA-binding</keyword>
<dbReference type="SUPFAM" id="SSF69065">
    <property type="entry name" value="RNase III domain-like"/>
    <property type="match status" value="1"/>
</dbReference>
<keyword evidence="4" id="KW-0690">Ribosome biogenesis</keyword>
<comment type="subcellular location">
    <subcellularLocation>
        <location evidence="4">Cytoplasm</location>
    </subcellularLocation>
</comment>
<keyword evidence="1 4" id="KW-0540">Nuclease</keyword>
<dbReference type="PIRSF" id="PIRSF005520">
    <property type="entry name" value="UCP005520"/>
    <property type="match status" value="1"/>
</dbReference>
<dbReference type="GO" id="GO:0004525">
    <property type="term" value="F:ribonuclease III activity"/>
    <property type="evidence" value="ECO:0007669"/>
    <property type="project" value="InterPro"/>
</dbReference>
<dbReference type="CDD" id="cd00593">
    <property type="entry name" value="RIBOc"/>
    <property type="match status" value="1"/>
</dbReference>
<name>A0A1V0USD3_9BACL</name>
<dbReference type="Gene3D" id="1.10.1520.10">
    <property type="entry name" value="Ribonuclease III domain"/>
    <property type="match status" value="1"/>
</dbReference>
<dbReference type="PANTHER" id="PTHR34276:SF1">
    <property type="entry name" value="MINI-RIBONUCLEASE 3"/>
    <property type="match status" value="1"/>
</dbReference>
<evidence type="ECO:0000256" key="1">
    <source>
        <dbReference type="ARBA" id="ARBA00022722"/>
    </source>
</evidence>
<protein>
    <recommendedName>
        <fullName evidence="4">Mini-ribonuclease 3</fullName>
        <shortName evidence="4">Mini-3</shortName>
        <shortName evidence="4">Mini-RNase 3</shortName>
        <ecNumber evidence="4">3.1.26.-</ecNumber>
    </recommendedName>
    <alternativeName>
        <fullName evidence="4">Mini-RNase III</fullName>
        <shortName evidence="4">Mini-III</shortName>
    </alternativeName>
</protein>
<keyword evidence="3 4" id="KW-0378">Hydrolase</keyword>
<dbReference type="HAMAP" id="MF_01468">
    <property type="entry name" value="RNase_Mini_III"/>
    <property type="match status" value="1"/>
</dbReference>
<dbReference type="PANTHER" id="PTHR34276">
    <property type="entry name" value="MINI-RIBONUCLEASE 3"/>
    <property type="match status" value="1"/>
</dbReference>
<dbReference type="EMBL" id="CP020557">
    <property type="protein sequence ID" value="ARF68203.1"/>
    <property type="molecule type" value="Genomic_DNA"/>
</dbReference>
<comment type="similarity">
    <text evidence="4">Belongs to the MrnC RNase family.</text>
</comment>
<keyword evidence="2 4" id="KW-0255">Endonuclease</keyword>
<evidence type="ECO:0000256" key="3">
    <source>
        <dbReference type="ARBA" id="ARBA00022801"/>
    </source>
</evidence>
<dbReference type="Pfam" id="PF00636">
    <property type="entry name" value="Ribonuclease_3"/>
    <property type="match status" value="1"/>
</dbReference>
<accession>A0A1V0USD3</accession>
<comment type="cofactor">
    <cofactor evidence="4">
        <name>Mg(2+)</name>
        <dbReference type="ChEBI" id="CHEBI:18420"/>
    </cofactor>
</comment>
<dbReference type="InterPro" id="IPR036389">
    <property type="entry name" value="RNase_III_sf"/>
</dbReference>
<dbReference type="GO" id="GO:0019843">
    <property type="term" value="F:rRNA binding"/>
    <property type="evidence" value="ECO:0007669"/>
    <property type="project" value="UniProtKB-UniRule"/>
</dbReference>
<reference evidence="5 6" key="1">
    <citation type="submission" date="2017-03" db="EMBL/GenBank/DDBJ databases">
        <title>Paenibacillus larvae genome sequencing.</title>
        <authorList>
            <person name="Dingman D.W."/>
        </authorList>
    </citation>
    <scope>NUCLEOTIDE SEQUENCE [LARGE SCALE GENOMIC DNA]</scope>
    <source>
        <strain evidence="5 6">SAG 10367</strain>
    </source>
</reference>
<keyword evidence="4" id="KW-0460">Magnesium</keyword>
<keyword evidence="4" id="KW-0963">Cytoplasm</keyword>